<name>A0A915L733_ROMCU</name>
<dbReference type="AlphaFoldDB" id="A0A915L733"/>
<dbReference type="Proteomes" id="UP000887565">
    <property type="component" value="Unplaced"/>
</dbReference>
<sequence>MKEIELFRRFFSIKRKNIIEFELIIVLKKDLKKWKHGFRMENINFLSRLIISSSQTYINIFVLIKRVKDREMKRTIASKHVLRITVEVESIFIEIRNENN</sequence>
<accession>A0A915L733</accession>
<dbReference type="WBParaSite" id="nRc.2.0.1.t46622-RA">
    <property type="protein sequence ID" value="nRc.2.0.1.t46622-RA"/>
    <property type="gene ID" value="nRc.2.0.1.g46622"/>
</dbReference>
<organism evidence="1 2">
    <name type="scientific">Romanomermis culicivorax</name>
    <name type="common">Nematode worm</name>
    <dbReference type="NCBI Taxonomy" id="13658"/>
    <lineage>
        <taxon>Eukaryota</taxon>
        <taxon>Metazoa</taxon>
        <taxon>Ecdysozoa</taxon>
        <taxon>Nematoda</taxon>
        <taxon>Enoplea</taxon>
        <taxon>Dorylaimia</taxon>
        <taxon>Mermithida</taxon>
        <taxon>Mermithoidea</taxon>
        <taxon>Mermithidae</taxon>
        <taxon>Romanomermis</taxon>
    </lineage>
</organism>
<evidence type="ECO:0000313" key="1">
    <source>
        <dbReference type="Proteomes" id="UP000887565"/>
    </source>
</evidence>
<keyword evidence="1" id="KW-1185">Reference proteome</keyword>
<proteinExistence type="predicted"/>
<protein>
    <submittedName>
        <fullName evidence="2">Uncharacterized protein</fullName>
    </submittedName>
</protein>
<evidence type="ECO:0000313" key="2">
    <source>
        <dbReference type="WBParaSite" id="nRc.2.0.1.t46622-RA"/>
    </source>
</evidence>
<reference evidence="2" key="1">
    <citation type="submission" date="2022-11" db="UniProtKB">
        <authorList>
            <consortium name="WormBaseParasite"/>
        </authorList>
    </citation>
    <scope>IDENTIFICATION</scope>
</reference>